<dbReference type="Gene3D" id="1.25.40.10">
    <property type="entry name" value="Tetratricopeptide repeat domain"/>
    <property type="match status" value="3"/>
</dbReference>
<accession>A0ABU1W752</accession>
<dbReference type="InterPro" id="IPR019734">
    <property type="entry name" value="TPR_rpt"/>
</dbReference>
<dbReference type="SMART" id="SM00862">
    <property type="entry name" value="Trans_reg_C"/>
    <property type="match status" value="1"/>
</dbReference>
<dbReference type="SUPFAM" id="SSF48452">
    <property type="entry name" value="TPR-like"/>
    <property type="match status" value="2"/>
</dbReference>
<evidence type="ECO:0000259" key="4">
    <source>
        <dbReference type="PROSITE" id="PS51755"/>
    </source>
</evidence>
<keyword evidence="1 2" id="KW-0238">DNA-binding</keyword>
<evidence type="ECO:0000313" key="6">
    <source>
        <dbReference type="Proteomes" id="UP001251524"/>
    </source>
</evidence>
<evidence type="ECO:0000313" key="5">
    <source>
        <dbReference type="EMBL" id="MDR7133422.1"/>
    </source>
</evidence>
<dbReference type="InterPro" id="IPR036388">
    <property type="entry name" value="WH-like_DNA-bd_sf"/>
</dbReference>
<dbReference type="EMBL" id="JAVDVY010000001">
    <property type="protein sequence ID" value="MDR7133422.1"/>
    <property type="molecule type" value="Genomic_DNA"/>
</dbReference>
<dbReference type="InterPro" id="IPR016032">
    <property type="entry name" value="Sig_transdc_resp-reg_C-effctor"/>
</dbReference>
<dbReference type="GO" id="GO:0003677">
    <property type="term" value="F:DNA binding"/>
    <property type="evidence" value="ECO:0007669"/>
    <property type="project" value="UniProtKB-KW"/>
</dbReference>
<dbReference type="PANTHER" id="PTHR47691">
    <property type="entry name" value="REGULATOR-RELATED"/>
    <property type="match status" value="1"/>
</dbReference>
<gene>
    <name evidence="5" type="ORF">J2X06_000606</name>
</gene>
<dbReference type="PANTHER" id="PTHR47691:SF3">
    <property type="entry name" value="HTH-TYPE TRANSCRIPTIONAL REGULATOR RV0890C-RELATED"/>
    <property type="match status" value="1"/>
</dbReference>
<keyword evidence="6" id="KW-1185">Reference proteome</keyword>
<dbReference type="CDD" id="cd00383">
    <property type="entry name" value="trans_reg_C"/>
    <property type="match status" value="1"/>
</dbReference>
<dbReference type="PROSITE" id="PS51755">
    <property type="entry name" value="OMPR_PHOB"/>
    <property type="match status" value="1"/>
</dbReference>
<keyword evidence="3" id="KW-1133">Transmembrane helix</keyword>
<dbReference type="Pfam" id="PF00486">
    <property type="entry name" value="Trans_reg_C"/>
    <property type="match status" value="1"/>
</dbReference>
<reference evidence="5 6" key="1">
    <citation type="submission" date="2023-07" db="EMBL/GenBank/DDBJ databases">
        <title>Sorghum-associated microbial communities from plants grown in Nebraska, USA.</title>
        <authorList>
            <person name="Schachtman D."/>
        </authorList>
    </citation>
    <scope>NUCLEOTIDE SEQUENCE [LARGE SCALE GENOMIC DNA]</scope>
    <source>
        <strain evidence="5 6">BE198</strain>
    </source>
</reference>
<evidence type="ECO:0000256" key="2">
    <source>
        <dbReference type="PROSITE-ProRule" id="PRU01091"/>
    </source>
</evidence>
<dbReference type="InterPro" id="IPR001867">
    <property type="entry name" value="OmpR/PhoB-type_DNA-bd"/>
</dbReference>
<dbReference type="SMART" id="SM00028">
    <property type="entry name" value="TPR"/>
    <property type="match status" value="5"/>
</dbReference>
<protein>
    <submittedName>
        <fullName evidence="5">DNA-binding winged helix-turn-helix (WHTH) protein/tetratricopeptide (TPR) repeat protein</fullName>
    </submittedName>
</protein>
<dbReference type="Gene3D" id="1.10.10.10">
    <property type="entry name" value="Winged helix-like DNA-binding domain superfamily/Winged helix DNA-binding domain"/>
    <property type="match status" value="1"/>
</dbReference>
<feature type="DNA-binding region" description="OmpR/PhoB-type" evidence="2">
    <location>
        <begin position="3"/>
        <end position="101"/>
    </location>
</feature>
<dbReference type="InterPro" id="IPR011990">
    <property type="entry name" value="TPR-like_helical_dom_sf"/>
</dbReference>
<dbReference type="RefSeq" id="WP_310058113.1">
    <property type="nucleotide sequence ID" value="NZ_JAVDVY010000001.1"/>
</dbReference>
<comment type="caution">
    <text evidence="5">The sequence shown here is derived from an EMBL/GenBank/DDBJ whole genome shotgun (WGS) entry which is preliminary data.</text>
</comment>
<feature type="transmembrane region" description="Helical" evidence="3">
    <location>
        <begin position="147"/>
        <end position="167"/>
    </location>
</feature>
<sequence length="776" mass="83268">MRLPKYRFGPFELDAASRELSRDGERVALAPKSFECLAYLITHRDRAVGRDELIAAVWGRVEVSDAVVAQTLLRARKALDDTGNRQSTIRTVSRFGYQWVAPVQEVPASGDAVADAGVRDMAAEPVSDAVLAAPPRDGAAKSRRARWPWLIGLALLAGAAVALFHFLSPPDRVAQKKISRDVVLVLPVAVAPAGSDDAWVRLGAMDYIASRLRGSGMTVLPSDQAMHLSKQIGDHGPTLDAAELQKLTTASSAGVIVWPEATRDGNGWRVRLNLHDASGPHAIDARGATPLAAAASATDSWLSRLGRVRKDSDAAPSPLTERVQRVDAELITGQLDAVRRLIDAAPANERDDPLLRVREGQLEYRAGRMDAAAGIFQKLLDRRPEVSDGIRARALMGKGAIAIRGADPVAAEADYAQALAVLERSAEQRDDPALLGNAYNGRGVARIQQGKMQAAVSDLGMARIAMQRSGSMVEAAGVGVNLAIIEVQRGHYAQALQEFDRAIAVFERFEVRDYLAAALMGKANTQLKLAQPADAVASIQRTDALSKSLEDNDLAIRIATVRVEAMLAVGRLGEAERSIASLRALGEPETSQVLQSQMLRLRMAQGDLAQAGALARLLPNAEEAVQDSLVLAGVQGALKNQDLSTAKAWLDRSTGEKDESMLRTLSRALVARAQRRPDDALQLAREANAMSERSGVPDDRIQAGVLLARVLLEQGQTDRASAVLGDLDAFSSSDYRVAWTTLALYRALGDEGMARNALTQVGVLRGERDPALEPAL</sequence>
<proteinExistence type="predicted"/>
<dbReference type="SUPFAM" id="SSF46894">
    <property type="entry name" value="C-terminal effector domain of the bipartite response regulators"/>
    <property type="match status" value="1"/>
</dbReference>
<keyword evidence="3" id="KW-0472">Membrane</keyword>
<feature type="domain" description="OmpR/PhoB-type" evidence="4">
    <location>
        <begin position="3"/>
        <end position="101"/>
    </location>
</feature>
<dbReference type="Proteomes" id="UP001251524">
    <property type="component" value="Unassembled WGS sequence"/>
</dbReference>
<evidence type="ECO:0000256" key="3">
    <source>
        <dbReference type="SAM" id="Phobius"/>
    </source>
</evidence>
<evidence type="ECO:0000256" key="1">
    <source>
        <dbReference type="ARBA" id="ARBA00023125"/>
    </source>
</evidence>
<organism evidence="5 6">
    <name type="scientific">Lysobacter niastensis</name>
    <dbReference type="NCBI Taxonomy" id="380629"/>
    <lineage>
        <taxon>Bacteria</taxon>
        <taxon>Pseudomonadati</taxon>
        <taxon>Pseudomonadota</taxon>
        <taxon>Gammaproteobacteria</taxon>
        <taxon>Lysobacterales</taxon>
        <taxon>Lysobacteraceae</taxon>
        <taxon>Lysobacter</taxon>
    </lineage>
</organism>
<keyword evidence="3" id="KW-0812">Transmembrane</keyword>
<name>A0ABU1W752_9GAMM</name>